<dbReference type="EMBL" id="CP002425">
    <property type="protein sequence ID" value="ADX85534.1"/>
    <property type="molecule type" value="Genomic_DNA"/>
</dbReference>
<evidence type="ECO:0008006" key="3">
    <source>
        <dbReference type="Google" id="ProtNLM"/>
    </source>
</evidence>
<accession>F0NBJ7</accession>
<dbReference type="HOGENOM" id="CLU_2152733_0_0_2"/>
<dbReference type="KEGG" id="sir:SiRe_1469"/>
<evidence type="ECO:0000313" key="2">
    <source>
        <dbReference type="Proteomes" id="UP000002664"/>
    </source>
</evidence>
<dbReference type="AlphaFoldDB" id="F0NBJ7"/>
<keyword evidence="2" id="KW-1185">Reference proteome</keyword>
<dbReference type="Proteomes" id="UP000002664">
    <property type="component" value="Chromosome"/>
</dbReference>
<protein>
    <recommendedName>
        <fullName evidence="3">Insertion element protein</fullName>
    </recommendedName>
</protein>
<organism evidence="1 2">
    <name type="scientific">Saccharolobus islandicus (strain REY15A)</name>
    <name type="common">Sulfolobus islandicus</name>
    <dbReference type="NCBI Taxonomy" id="930945"/>
    <lineage>
        <taxon>Archaea</taxon>
        <taxon>Thermoproteota</taxon>
        <taxon>Thermoprotei</taxon>
        <taxon>Sulfolobales</taxon>
        <taxon>Sulfolobaceae</taxon>
        <taxon>Saccharolobus</taxon>
    </lineage>
</organism>
<dbReference type="eggNOG" id="arCOG02132">
    <property type="taxonomic scope" value="Archaea"/>
</dbReference>
<name>F0NBJ7_SACI5</name>
<evidence type="ECO:0000313" key="1">
    <source>
        <dbReference type="EMBL" id="ADX85534.1"/>
    </source>
</evidence>
<proteinExistence type="predicted"/>
<sequence length="111" mass="12888">MGRKAVVRQDVSCPSCGSHHVVKCGRPLGRQRYLCRDCGRYFLGDATYHHHSKMIILGYKLFGNTNVLLHFKTFWNLIFTHPLEGARLVVRFVSLSSYFFLILKFTEPLIR</sequence>
<reference evidence="1 2" key="1">
    <citation type="journal article" date="2011" name="J. Bacteriol.">
        <title>Genome analyses of icelandic strains of Sulfolobus islandicus, model organisms for genetic and virus-host interaction studies.</title>
        <authorList>
            <person name="Guo L."/>
            <person name="Brugger K."/>
            <person name="Liu C."/>
            <person name="Shah S.A."/>
            <person name="Zheng H."/>
            <person name="Zhu Y."/>
            <person name="Wang S."/>
            <person name="Lillestol R.K."/>
            <person name="Chen L."/>
            <person name="Frank J."/>
            <person name="Prangishvili D."/>
            <person name="Paulin L."/>
            <person name="She Q."/>
            <person name="Huang L."/>
            <person name="Garrett R.A."/>
        </authorList>
    </citation>
    <scope>NUCLEOTIDE SEQUENCE [LARGE SCALE GENOMIC DNA]</scope>
    <source>
        <strain evidence="1 2">REY15A</strain>
    </source>
</reference>
<gene>
    <name evidence="1" type="ordered locus">SiRe_1469</name>
</gene>